<evidence type="ECO:0000313" key="8">
    <source>
        <dbReference type="EMBL" id="MTH47490.1"/>
    </source>
</evidence>
<keyword evidence="5" id="KW-1035">Host cytoplasm</keyword>
<dbReference type="AlphaFoldDB" id="A0A6L6IR49"/>
<comment type="caution">
    <text evidence="8">The sequence shown here is derived from an EMBL/GenBank/DDBJ whole genome shotgun (WGS) entry which is preliminary data.</text>
</comment>
<evidence type="ECO:0000256" key="7">
    <source>
        <dbReference type="RuleBase" id="RU003788"/>
    </source>
</evidence>
<name>A0A6L6IR49_9ENTR</name>
<dbReference type="InterPro" id="IPR051018">
    <property type="entry name" value="Bacteriophage_GH24"/>
</dbReference>
<dbReference type="GO" id="GO:0031640">
    <property type="term" value="P:killing of cells of another organism"/>
    <property type="evidence" value="ECO:0007669"/>
    <property type="project" value="UniProtKB-KW"/>
</dbReference>
<evidence type="ECO:0000256" key="2">
    <source>
        <dbReference type="ARBA" id="ARBA00022529"/>
    </source>
</evidence>
<organism evidence="8 9">
    <name type="scientific">Intestinirhabdus alba</name>
    <dbReference type="NCBI Taxonomy" id="2899544"/>
    <lineage>
        <taxon>Bacteria</taxon>
        <taxon>Pseudomonadati</taxon>
        <taxon>Pseudomonadota</taxon>
        <taxon>Gammaproteobacteria</taxon>
        <taxon>Enterobacterales</taxon>
        <taxon>Enterobacteriaceae</taxon>
        <taxon>Intestinirhabdus</taxon>
    </lineage>
</organism>
<keyword evidence="9" id="KW-1185">Reference proteome</keyword>
<dbReference type="EC" id="3.2.1.17" evidence="7"/>
<keyword evidence="4 7" id="KW-0378">Hydrolase</keyword>
<dbReference type="OrthoDB" id="8141296at2"/>
<protein>
    <recommendedName>
        <fullName evidence="7">Lysozyme</fullName>
        <ecNumber evidence="7">3.2.1.17</ecNumber>
    </recommendedName>
</protein>
<dbReference type="InterPro" id="IPR033907">
    <property type="entry name" value="Endolysin_autolysin"/>
</dbReference>
<dbReference type="InterPro" id="IPR023347">
    <property type="entry name" value="Lysozyme_dom_sf"/>
</dbReference>
<dbReference type="SUPFAM" id="SSF53955">
    <property type="entry name" value="Lysozyme-like"/>
    <property type="match status" value="1"/>
</dbReference>
<comment type="catalytic activity">
    <reaction evidence="1 7">
        <text>Hydrolysis of (1-&gt;4)-beta-linkages between N-acetylmuramic acid and N-acetyl-D-glucosamine residues in a peptidoglycan and between N-acetyl-D-glucosamine residues in chitodextrins.</text>
        <dbReference type="EC" id="3.2.1.17"/>
    </reaction>
</comment>
<sequence length="148" mass="16196">MITSNNGRRLIQQHEGLELTAYPDPATGAAPWTIGYGHTKGVTPGQQITREQAEQFLIEDLAIVANTITANVKVALNQNQFDALSSFIFNVGSGNFTDSTLLKKLNIGDYDGAADEFLRWDKAAGKVMPGLTKRRTAERQLFLEPCPS</sequence>
<dbReference type="PANTHER" id="PTHR38107:SF3">
    <property type="entry name" value="LYSOZYME RRRD-RELATED"/>
    <property type="match status" value="1"/>
</dbReference>
<dbReference type="GO" id="GO:0042742">
    <property type="term" value="P:defense response to bacterium"/>
    <property type="evidence" value="ECO:0007669"/>
    <property type="project" value="UniProtKB-KW"/>
</dbReference>
<dbReference type="EMBL" id="WMJZ01000020">
    <property type="protein sequence ID" value="MTH47490.1"/>
    <property type="molecule type" value="Genomic_DNA"/>
</dbReference>
<dbReference type="Pfam" id="PF00959">
    <property type="entry name" value="Phage_lysozyme"/>
    <property type="match status" value="1"/>
</dbReference>
<evidence type="ECO:0000256" key="3">
    <source>
        <dbReference type="ARBA" id="ARBA00022638"/>
    </source>
</evidence>
<evidence type="ECO:0000256" key="5">
    <source>
        <dbReference type="ARBA" id="ARBA00023200"/>
    </source>
</evidence>
<dbReference type="InterPro" id="IPR034690">
    <property type="entry name" value="Endolysin_T4_type"/>
</dbReference>
<evidence type="ECO:0000256" key="1">
    <source>
        <dbReference type="ARBA" id="ARBA00000632"/>
    </source>
</evidence>
<accession>A0A6L6IR49</accession>
<dbReference type="CDD" id="cd00737">
    <property type="entry name" value="lyz_endolysin_autolysin"/>
    <property type="match status" value="1"/>
</dbReference>
<comment type="similarity">
    <text evidence="7">Belongs to the glycosyl hydrolase 24 family.</text>
</comment>
<keyword evidence="2 7" id="KW-0929">Antimicrobial</keyword>
<dbReference type="InterPro" id="IPR023346">
    <property type="entry name" value="Lysozyme-like_dom_sf"/>
</dbReference>
<gene>
    <name evidence="8" type="ORF">GJV78_14735</name>
</gene>
<dbReference type="RefSeq" id="WP_155109060.1">
    <property type="nucleotide sequence ID" value="NZ_WMJZ01000020.1"/>
</dbReference>
<dbReference type="GO" id="GO:0003796">
    <property type="term" value="F:lysozyme activity"/>
    <property type="evidence" value="ECO:0007669"/>
    <property type="project" value="UniProtKB-EC"/>
</dbReference>
<dbReference type="GO" id="GO:0016998">
    <property type="term" value="P:cell wall macromolecule catabolic process"/>
    <property type="evidence" value="ECO:0007669"/>
    <property type="project" value="InterPro"/>
</dbReference>
<dbReference type="GO" id="GO:0009253">
    <property type="term" value="P:peptidoglycan catabolic process"/>
    <property type="evidence" value="ECO:0007669"/>
    <property type="project" value="InterPro"/>
</dbReference>
<dbReference type="PANTHER" id="PTHR38107">
    <property type="match status" value="1"/>
</dbReference>
<evidence type="ECO:0000256" key="6">
    <source>
        <dbReference type="ARBA" id="ARBA00023295"/>
    </source>
</evidence>
<dbReference type="InterPro" id="IPR002196">
    <property type="entry name" value="Glyco_hydro_24"/>
</dbReference>
<keyword evidence="3 7" id="KW-0081">Bacteriolytic enzyme</keyword>
<dbReference type="Proteomes" id="UP000477739">
    <property type="component" value="Unassembled WGS sequence"/>
</dbReference>
<evidence type="ECO:0000313" key="9">
    <source>
        <dbReference type="Proteomes" id="UP000477739"/>
    </source>
</evidence>
<dbReference type="Gene3D" id="1.10.530.40">
    <property type="match status" value="1"/>
</dbReference>
<proteinExistence type="inferred from homology"/>
<dbReference type="HAMAP" id="MF_04110">
    <property type="entry name" value="ENDOLYSIN_T4"/>
    <property type="match status" value="1"/>
</dbReference>
<keyword evidence="6 7" id="KW-0326">Glycosidase</keyword>
<evidence type="ECO:0000256" key="4">
    <source>
        <dbReference type="ARBA" id="ARBA00022801"/>
    </source>
</evidence>
<reference evidence="8 9" key="1">
    <citation type="submission" date="2019-11" db="EMBL/GenBank/DDBJ databases">
        <title>Escherichia alba sp. nov. isolated from the gut of plastic-eating superworms Zophobas atratus.</title>
        <authorList>
            <person name="Yang Y."/>
        </authorList>
    </citation>
    <scope>NUCLEOTIDE SEQUENCE [LARGE SCALE GENOMIC DNA]</scope>
    <source>
        <strain evidence="9">BIT-B35</strain>
    </source>
</reference>